<dbReference type="Pfam" id="PF05726">
    <property type="entry name" value="Pirin_C"/>
    <property type="match status" value="1"/>
</dbReference>
<reference evidence="6 7" key="1">
    <citation type="submission" date="2018-11" db="EMBL/GenBank/DDBJ databases">
        <title>Genome squencing of methanotrophic bacteria isolated from alkaline groundwater in Korea.</title>
        <authorList>
            <person name="Nguyen L.N."/>
        </authorList>
    </citation>
    <scope>NUCLEOTIDE SEQUENCE [LARGE SCALE GENOMIC DNA]</scope>
    <source>
        <strain evidence="6 7">GW6</strain>
    </source>
</reference>
<keyword evidence="2" id="KW-0408">Iron</keyword>
<dbReference type="AlphaFoldDB" id="A0A3G8M7F3"/>
<dbReference type="RefSeq" id="WP_124738937.1">
    <property type="nucleotide sequence ID" value="NZ_CP034086.1"/>
</dbReference>
<keyword evidence="2" id="KW-0479">Metal-binding</keyword>
<evidence type="ECO:0000259" key="5">
    <source>
        <dbReference type="Pfam" id="PF05726"/>
    </source>
</evidence>
<evidence type="ECO:0000256" key="1">
    <source>
        <dbReference type="ARBA" id="ARBA00008416"/>
    </source>
</evidence>
<evidence type="ECO:0000313" key="6">
    <source>
        <dbReference type="EMBL" id="AZG77225.1"/>
    </source>
</evidence>
<name>A0A3G8M7F3_9HYPH</name>
<evidence type="ECO:0000256" key="3">
    <source>
        <dbReference type="RuleBase" id="RU003457"/>
    </source>
</evidence>
<dbReference type="Gene3D" id="2.60.120.10">
    <property type="entry name" value="Jelly Rolls"/>
    <property type="match status" value="2"/>
</dbReference>
<evidence type="ECO:0000313" key="7">
    <source>
        <dbReference type="Proteomes" id="UP000273982"/>
    </source>
</evidence>
<dbReference type="Pfam" id="PF02678">
    <property type="entry name" value="Pirin"/>
    <property type="match status" value="1"/>
</dbReference>
<dbReference type="InterPro" id="IPR003829">
    <property type="entry name" value="Pirin_N_dom"/>
</dbReference>
<dbReference type="KEGG" id="mros:EHO51_11015"/>
<accession>A0A3G8M7F3</accession>
<dbReference type="SUPFAM" id="SSF51182">
    <property type="entry name" value="RmlC-like cupins"/>
    <property type="match status" value="1"/>
</dbReference>
<protein>
    <submittedName>
        <fullName evidence="6">Pirin family protein</fullName>
    </submittedName>
</protein>
<dbReference type="InterPro" id="IPR053186">
    <property type="entry name" value="QDO-related"/>
</dbReference>
<feature type="binding site" evidence="2">
    <location>
        <position position="64"/>
    </location>
    <ligand>
        <name>Fe cation</name>
        <dbReference type="ChEBI" id="CHEBI:24875"/>
    </ligand>
</feature>
<dbReference type="EMBL" id="CP034086">
    <property type="protein sequence ID" value="AZG77225.1"/>
    <property type="molecule type" value="Genomic_DNA"/>
</dbReference>
<comment type="cofactor">
    <cofactor evidence="2">
        <name>Fe cation</name>
        <dbReference type="ChEBI" id="CHEBI:24875"/>
    </cofactor>
    <text evidence="2">Binds 1 Fe cation per subunit.</text>
</comment>
<feature type="binding site" evidence="2">
    <location>
        <position position="62"/>
    </location>
    <ligand>
        <name>Fe cation</name>
        <dbReference type="ChEBI" id="CHEBI:24875"/>
    </ligand>
</feature>
<comment type="similarity">
    <text evidence="1 3">Belongs to the pirin family.</text>
</comment>
<feature type="domain" description="Pirin N-terminal" evidence="4">
    <location>
        <begin position="21"/>
        <end position="128"/>
    </location>
</feature>
<organism evidence="6 7">
    <name type="scientific">Methylocystis rosea</name>
    <dbReference type="NCBI Taxonomy" id="173366"/>
    <lineage>
        <taxon>Bacteria</taxon>
        <taxon>Pseudomonadati</taxon>
        <taxon>Pseudomonadota</taxon>
        <taxon>Alphaproteobacteria</taxon>
        <taxon>Hyphomicrobiales</taxon>
        <taxon>Methylocystaceae</taxon>
        <taxon>Methylocystis</taxon>
    </lineage>
</organism>
<dbReference type="CDD" id="cd02247">
    <property type="entry name" value="cupin_pirin_C"/>
    <property type="match status" value="1"/>
</dbReference>
<dbReference type="CDD" id="cd02909">
    <property type="entry name" value="cupin_pirin_N"/>
    <property type="match status" value="1"/>
</dbReference>
<feature type="domain" description="Pirin C-terminal" evidence="5">
    <location>
        <begin position="184"/>
        <end position="285"/>
    </location>
</feature>
<feature type="binding site" evidence="2">
    <location>
        <position position="106"/>
    </location>
    <ligand>
        <name>Fe cation</name>
        <dbReference type="ChEBI" id="CHEBI:24875"/>
    </ligand>
</feature>
<dbReference type="InterPro" id="IPR011051">
    <property type="entry name" value="RmlC_Cupin_sf"/>
</dbReference>
<gene>
    <name evidence="6" type="ORF">EHO51_11015</name>
</gene>
<evidence type="ECO:0000259" key="4">
    <source>
        <dbReference type="Pfam" id="PF02678"/>
    </source>
</evidence>
<dbReference type="InterPro" id="IPR012093">
    <property type="entry name" value="Pirin"/>
</dbReference>
<dbReference type="InterPro" id="IPR014710">
    <property type="entry name" value="RmlC-like_jellyroll"/>
</dbReference>
<sequence length="292" mass="31786">MRRIIGVYPAPDSMHWVGDGFPVRSLFSHHQHGAQVSPFLLFDYAGPFDFSPTPERRGVGAHPHRGFETVTIVLDGELAHRDSTGAGGLIGPGDVQWMRAASGVVHEEYHSESFGKSGGRFEVVQLWVNLPAREKMSPPRYQTLLDKDIPRVDLPGNAGLVRVIAGEFEGHRGPAQTATPIDLWDVRIDAGKSARFTLPENHTALVAILEGTAEVNGEKIARATDVVVFEEEGGDIAFEANNDVKLIVMSGEPIDEPVAQQGPFVMNTRDELRQAFADYQSGRFGVIAPQGG</sequence>
<dbReference type="InterPro" id="IPR008778">
    <property type="entry name" value="Pirin_C_dom"/>
</dbReference>
<evidence type="ECO:0000256" key="2">
    <source>
        <dbReference type="PIRSR" id="PIRSR006232-1"/>
    </source>
</evidence>
<dbReference type="PANTHER" id="PTHR43594:SF1">
    <property type="entry name" value="QUERCETIN 2,3-DIOXYGENASE PA2418-RELATED"/>
    <property type="match status" value="1"/>
</dbReference>
<dbReference type="Proteomes" id="UP000273982">
    <property type="component" value="Chromosome"/>
</dbReference>
<proteinExistence type="inferred from homology"/>
<dbReference type="GO" id="GO:0046872">
    <property type="term" value="F:metal ion binding"/>
    <property type="evidence" value="ECO:0007669"/>
    <property type="project" value="UniProtKB-KW"/>
</dbReference>
<feature type="binding site" evidence="2">
    <location>
        <position position="108"/>
    </location>
    <ligand>
        <name>Fe cation</name>
        <dbReference type="ChEBI" id="CHEBI:24875"/>
    </ligand>
</feature>
<dbReference type="PANTHER" id="PTHR43594">
    <property type="entry name" value="QUERCETIN 2,3-DIOXYGENASE"/>
    <property type="match status" value="1"/>
</dbReference>
<dbReference type="PIRSF" id="PIRSF006232">
    <property type="entry name" value="Pirin"/>
    <property type="match status" value="1"/>
</dbReference>